<dbReference type="RefSeq" id="WP_111870501.1">
    <property type="nucleotide sequence ID" value="NZ_QLYX01000013.1"/>
</dbReference>
<dbReference type="EMBL" id="QLYX01000013">
    <property type="protein sequence ID" value="RAY12444.1"/>
    <property type="molecule type" value="Genomic_DNA"/>
</dbReference>
<organism evidence="1 2">
    <name type="scientific">Actinomadura craniellae</name>
    <dbReference type="NCBI Taxonomy" id="2231787"/>
    <lineage>
        <taxon>Bacteria</taxon>
        <taxon>Bacillati</taxon>
        <taxon>Actinomycetota</taxon>
        <taxon>Actinomycetes</taxon>
        <taxon>Streptosporangiales</taxon>
        <taxon>Thermomonosporaceae</taxon>
        <taxon>Actinomadura</taxon>
    </lineage>
</organism>
<accession>A0A365H024</accession>
<keyword evidence="2" id="KW-1185">Reference proteome</keyword>
<dbReference type="Proteomes" id="UP000251891">
    <property type="component" value="Unassembled WGS sequence"/>
</dbReference>
<evidence type="ECO:0000313" key="2">
    <source>
        <dbReference type="Proteomes" id="UP000251891"/>
    </source>
</evidence>
<dbReference type="InterPro" id="IPR058944">
    <property type="entry name" value="CntK-like"/>
</dbReference>
<protein>
    <recommendedName>
        <fullName evidence="3">Diaminopimelate epimerase</fullName>
    </recommendedName>
</protein>
<proteinExistence type="predicted"/>
<dbReference type="SUPFAM" id="SSF54506">
    <property type="entry name" value="Diaminopimelate epimerase-like"/>
    <property type="match status" value="1"/>
</dbReference>
<evidence type="ECO:0008006" key="3">
    <source>
        <dbReference type="Google" id="ProtNLM"/>
    </source>
</evidence>
<comment type="caution">
    <text evidence="1">The sequence shown here is derived from an EMBL/GenBank/DDBJ whole genome shotgun (WGS) entry which is preliminary data.</text>
</comment>
<evidence type="ECO:0000313" key="1">
    <source>
        <dbReference type="EMBL" id="RAY12444.1"/>
    </source>
</evidence>
<dbReference type="Pfam" id="PF26317">
    <property type="entry name" value="CntK_N"/>
    <property type="match status" value="1"/>
</dbReference>
<reference evidence="1 2" key="1">
    <citation type="submission" date="2018-06" db="EMBL/GenBank/DDBJ databases">
        <title>Actinomadura craniellae sp. nov. isolated from marine sponge Craniella sp.</title>
        <authorList>
            <person name="Li L."/>
            <person name="Xu Q.H."/>
            <person name="Lin H.W."/>
            <person name="Lu Y.H."/>
        </authorList>
    </citation>
    <scope>NUCLEOTIDE SEQUENCE [LARGE SCALE GENOMIC DNA]</scope>
    <source>
        <strain evidence="1 2">LHW63021</strain>
    </source>
</reference>
<sequence>MRLEYAVLAPSGNVTLLIFTRVARDRQPVLAERLMAARRDIEQVGFVEPPTTPAADARLQMMGGEFCGNAAGALAWYLARGGRPNRQVLEVSGASVPIRADTNGDLVELDVPVAVRAPRRAGNATVVMLDGITHLLVGDAPPRAVRAEAHRWLRRSGLLSLPAAGVVFHRPRGAEIEISPVVHVRATGTLTAESSCASGSACVAILQALRRGCDTVVAVRQPDGGVIEAGARVSPDGRGVIAATVSVRVRMCEEGVFAPAGARGIRGGAHPGRRRSRWRISP</sequence>
<dbReference type="OrthoDB" id="9813391at2"/>
<gene>
    <name evidence="1" type="ORF">DPM19_25190</name>
</gene>
<dbReference type="AlphaFoldDB" id="A0A365H024"/>
<name>A0A365H024_9ACTN</name>